<dbReference type="SUPFAM" id="SSF75304">
    <property type="entry name" value="Amidase signature (AS) enzymes"/>
    <property type="match status" value="1"/>
</dbReference>
<organism evidence="2 3">
    <name type="scientific">Pseudomonas oryzihabitans</name>
    <dbReference type="NCBI Taxonomy" id="47885"/>
    <lineage>
        <taxon>Bacteria</taxon>
        <taxon>Pseudomonadati</taxon>
        <taxon>Pseudomonadota</taxon>
        <taxon>Gammaproteobacteria</taxon>
        <taxon>Pseudomonadales</taxon>
        <taxon>Pseudomonadaceae</taxon>
        <taxon>Pseudomonas</taxon>
    </lineage>
</organism>
<dbReference type="AlphaFoldDB" id="A0AAJ2BR05"/>
<evidence type="ECO:0000313" key="3">
    <source>
        <dbReference type="Proteomes" id="UP001268036"/>
    </source>
</evidence>
<dbReference type="GO" id="GO:0004040">
    <property type="term" value="F:amidase activity"/>
    <property type="evidence" value="ECO:0007669"/>
    <property type="project" value="UniProtKB-EC"/>
</dbReference>
<protein>
    <submittedName>
        <fullName evidence="2">Amidase</fullName>
        <ecNumber evidence="2">3.5.1.4</ecNumber>
    </submittedName>
</protein>
<keyword evidence="2" id="KW-0378">Hydrolase</keyword>
<dbReference type="Pfam" id="PF01425">
    <property type="entry name" value="Amidase"/>
    <property type="match status" value="1"/>
</dbReference>
<sequence>MNAHCYLPYPDSPVPHADNGPLGGLSFAVKDLFDVAGYPTGCGNPHKLAASGLKSSHAPVVRQLLEAGARFTGKVITDELAFSMTGKNAHFGTPRNGAAPLRIPGGSSSGSASAVSNGLCDFALGTDTGGSVRAPASHCGLIGLRPTHDRVSLDGCMPLAHSFDTCGWFARELNTFARVGNVLLGADASPLPALPRLLLATDLLALVTPSVREATRALLDELELLPTPVKGAVLPLDELYWAFRHIQGREVWENQGDFLSRHPVQLGPGVKERVAWAQTLDDGQVASAKQTAGDFAERFRALLGRDGVLLLPTMPDVAPLLSTSEEALEDYRNLSIRLLCLSVLSGCPQLSLPLLQIEGAPLGLSLIGPRGSDLSLIALARRLTGQRLS</sequence>
<dbReference type="NCBIfam" id="NF006169">
    <property type="entry name" value="PRK08310.1"/>
    <property type="match status" value="1"/>
</dbReference>
<feature type="domain" description="Amidase" evidence="1">
    <location>
        <begin position="17"/>
        <end position="375"/>
    </location>
</feature>
<comment type="caution">
    <text evidence="2">The sequence shown here is derived from an EMBL/GenBank/DDBJ whole genome shotgun (WGS) entry which is preliminary data.</text>
</comment>
<dbReference type="EC" id="3.5.1.4" evidence="2"/>
<dbReference type="InterPro" id="IPR023631">
    <property type="entry name" value="Amidase_dom"/>
</dbReference>
<dbReference type="Proteomes" id="UP001268036">
    <property type="component" value="Unassembled WGS sequence"/>
</dbReference>
<reference evidence="2" key="1">
    <citation type="submission" date="2023-08" db="EMBL/GenBank/DDBJ databases">
        <title>Functional and genomic diversity of the sorghum phyllosphere microbiome.</title>
        <authorList>
            <person name="Shade A."/>
        </authorList>
    </citation>
    <scope>NUCLEOTIDE SEQUENCE</scope>
    <source>
        <strain evidence="2">SORGH_AS_0201</strain>
    </source>
</reference>
<dbReference type="PROSITE" id="PS00571">
    <property type="entry name" value="AMIDASES"/>
    <property type="match status" value="1"/>
</dbReference>
<dbReference type="InterPro" id="IPR020556">
    <property type="entry name" value="Amidase_CS"/>
</dbReference>
<evidence type="ECO:0000259" key="1">
    <source>
        <dbReference type="Pfam" id="PF01425"/>
    </source>
</evidence>
<dbReference type="InterPro" id="IPR036928">
    <property type="entry name" value="AS_sf"/>
</dbReference>
<dbReference type="PANTHER" id="PTHR46310:SF7">
    <property type="entry name" value="AMIDASE 1"/>
    <property type="match status" value="1"/>
</dbReference>
<name>A0AAJ2BR05_9PSED</name>
<gene>
    <name evidence="2" type="ORF">QE440_004601</name>
</gene>
<accession>A0AAJ2BR05</accession>
<evidence type="ECO:0000313" key="2">
    <source>
        <dbReference type="EMBL" id="MDR6236860.1"/>
    </source>
</evidence>
<dbReference type="Gene3D" id="3.90.1300.10">
    <property type="entry name" value="Amidase signature (AS) domain"/>
    <property type="match status" value="1"/>
</dbReference>
<dbReference type="RefSeq" id="WP_309761868.1">
    <property type="nucleotide sequence ID" value="NZ_JAVJAF010000001.1"/>
</dbReference>
<dbReference type="PANTHER" id="PTHR46310">
    <property type="entry name" value="AMIDASE 1"/>
    <property type="match status" value="1"/>
</dbReference>
<dbReference type="EMBL" id="JAVJAF010000001">
    <property type="protein sequence ID" value="MDR6236860.1"/>
    <property type="molecule type" value="Genomic_DNA"/>
</dbReference>
<proteinExistence type="predicted"/>